<sequence length="76" mass="9446">MEVGWPCRKIRRHQMTKRIIDWQPRNRKKLRGRQVKRCRDDIVQMKAITWGRDTRQQDEWRPDAEGYTLQWIDRAP</sequence>
<dbReference type="EMBL" id="BMAT01013091">
    <property type="protein sequence ID" value="GFS05568.1"/>
    <property type="molecule type" value="Genomic_DNA"/>
</dbReference>
<gene>
    <name evidence="1" type="ORF">ElyMa_006523600</name>
</gene>
<dbReference type="AlphaFoldDB" id="A0AAV4I565"/>
<accession>A0AAV4I565</accession>
<organism evidence="1 2">
    <name type="scientific">Elysia marginata</name>
    <dbReference type="NCBI Taxonomy" id="1093978"/>
    <lineage>
        <taxon>Eukaryota</taxon>
        <taxon>Metazoa</taxon>
        <taxon>Spiralia</taxon>
        <taxon>Lophotrochozoa</taxon>
        <taxon>Mollusca</taxon>
        <taxon>Gastropoda</taxon>
        <taxon>Heterobranchia</taxon>
        <taxon>Euthyneura</taxon>
        <taxon>Panpulmonata</taxon>
        <taxon>Sacoglossa</taxon>
        <taxon>Placobranchoidea</taxon>
        <taxon>Plakobranchidae</taxon>
        <taxon>Elysia</taxon>
    </lineage>
</organism>
<dbReference type="Proteomes" id="UP000762676">
    <property type="component" value="Unassembled WGS sequence"/>
</dbReference>
<proteinExistence type="predicted"/>
<evidence type="ECO:0000313" key="2">
    <source>
        <dbReference type="Proteomes" id="UP000762676"/>
    </source>
</evidence>
<keyword evidence="2" id="KW-1185">Reference proteome</keyword>
<evidence type="ECO:0000313" key="1">
    <source>
        <dbReference type="EMBL" id="GFS05568.1"/>
    </source>
</evidence>
<reference evidence="1 2" key="1">
    <citation type="journal article" date="2021" name="Elife">
        <title>Chloroplast acquisition without the gene transfer in kleptoplastic sea slugs, Plakobranchus ocellatus.</title>
        <authorList>
            <person name="Maeda T."/>
            <person name="Takahashi S."/>
            <person name="Yoshida T."/>
            <person name="Shimamura S."/>
            <person name="Takaki Y."/>
            <person name="Nagai Y."/>
            <person name="Toyoda A."/>
            <person name="Suzuki Y."/>
            <person name="Arimoto A."/>
            <person name="Ishii H."/>
            <person name="Satoh N."/>
            <person name="Nishiyama T."/>
            <person name="Hasebe M."/>
            <person name="Maruyama T."/>
            <person name="Minagawa J."/>
            <person name="Obokata J."/>
            <person name="Shigenobu S."/>
        </authorList>
    </citation>
    <scope>NUCLEOTIDE SEQUENCE [LARGE SCALE GENOMIC DNA]</scope>
</reference>
<comment type="caution">
    <text evidence="1">The sequence shown here is derived from an EMBL/GenBank/DDBJ whole genome shotgun (WGS) entry which is preliminary data.</text>
</comment>
<protein>
    <submittedName>
        <fullName evidence="1">Uncharacterized protein</fullName>
    </submittedName>
</protein>
<name>A0AAV4I565_9GAST</name>